<evidence type="ECO:0000256" key="2">
    <source>
        <dbReference type="SAM" id="SignalP"/>
    </source>
</evidence>
<keyword evidence="2" id="KW-0732">Signal</keyword>
<keyword evidence="4" id="KW-1185">Reference proteome</keyword>
<evidence type="ECO:0000313" key="4">
    <source>
        <dbReference type="Proteomes" id="UP001146468"/>
    </source>
</evidence>
<name>A0A9X3LSQ5_9CORY</name>
<keyword evidence="1" id="KW-0812">Transmembrane</keyword>
<evidence type="ECO:0000256" key="1">
    <source>
        <dbReference type="SAM" id="Phobius"/>
    </source>
</evidence>
<gene>
    <name evidence="3" type="ORF">L8U60_02630</name>
</gene>
<proteinExistence type="predicted"/>
<dbReference type="Proteomes" id="UP001146468">
    <property type="component" value="Unassembled WGS sequence"/>
</dbReference>
<dbReference type="EMBL" id="JAKMUS010000003">
    <property type="protein sequence ID" value="MCZ9293387.1"/>
    <property type="molecule type" value="Genomic_DNA"/>
</dbReference>
<keyword evidence="1" id="KW-0472">Membrane</keyword>
<feature type="chain" id="PRO_5040761513" description="Secreted protein" evidence="2">
    <location>
        <begin position="27"/>
        <end position="215"/>
    </location>
</feature>
<feature type="transmembrane region" description="Helical" evidence="1">
    <location>
        <begin position="182"/>
        <end position="203"/>
    </location>
</feature>
<accession>A0A9X3LSQ5</accession>
<organism evidence="3 4">
    <name type="scientific">Corynebacterium meitnerae</name>
    <dbReference type="NCBI Taxonomy" id="2913498"/>
    <lineage>
        <taxon>Bacteria</taxon>
        <taxon>Bacillati</taxon>
        <taxon>Actinomycetota</taxon>
        <taxon>Actinomycetes</taxon>
        <taxon>Mycobacteriales</taxon>
        <taxon>Corynebacteriaceae</taxon>
        <taxon>Corynebacterium</taxon>
    </lineage>
</organism>
<dbReference type="RefSeq" id="WP_269964849.1">
    <property type="nucleotide sequence ID" value="NZ_JAKMUS010000003.1"/>
</dbReference>
<dbReference type="AlphaFoldDB" id="A0A9X3LSQ5"/>
<keyword evidence="1" id="KW-1133">Transmembrane helix</keyword>
<reference evidence="3" key="1">
    <citation type="submission" date="2022-02" db="EMBL/GenBank/DDBJ databases">
        <title>Corynebacterium sp. from urogenital microbiome.</title>
        <authorList>
            <person name="Cappelli E.A."/>
            <person name="Ribeiro T.G."/>
            <person name="Peixe L."/>
        </authorList>
    </citation>
    <scope>NUCLEOTIDE SEQUENCE</scope>
    <source>
        <strain evidence="3">C8Ua_172</strain>
    </source>
</reference>
<evidence type="ECO:0008006" key="5">
    <source>
        <dbReference type="Google" id="ProtNLM"/>
    </source>
</evidence>
<sequence length="215" mass="22464">MKMNRSSIAVSAACVAALAVSGVAGAGAANAAPALERNTCEIAYTEAEIPALAAEKLWLPQLEGTTWREALKAYNARKAELKKQLDEGNNTIDIAGTLSVPMAEPGKKETGSSVFGNLSKGSSLTPERLGHWPYGALAFMYNASTWEHQVVTSGCPAERPAPPAETRDVTVPESSAVAPKEWQGALIGVLMLLGVVAAVQAVLPMLQGLRVPTPS</sequence>
<protein>
    <recommendedName>
        <fullName evidence="5">Secreted protein</fullName>
    </recommendedName>
</protein>
<feature type="signal peptide" evidence="2">
    <location>
        <begin position="1"/>
        <end position="26"/>
    </location>
</feature>
<evidence type="ECO:0000313" key="3">
    <source>
        <dbReference type="EMBL" id="MCZ9293387.1"/>
    </source>
</evidence>
<comment type="caution">
    <text evidence="3">The sequence shown here is derived from an EMBL/GenBank/DDBJ whole genome shotgun (WGS) entry which is preliminary data.</text>
</comment>